<evidence type="ECO:0000313" key="2">
    <source>
        <dbReference type="Proteomes" id="UP000027604"/>
    </source>
</evidence>
<dbReference type="HOGENOM" id="CLU_3169044_0_0_4"/>
<dbReference type="AlphaFoldDB" id="W0V4E3"/>
<proteinExistence type="predicted"/>
<dbReference type="EMBL" id="HG322949">
    <property type="protein sequence ID" value="CDG83704.1"/>
    <property type="molecule type" value="Genomic_DNA"/>
</dbReference>
<organism evidence="1 2">
    <name type="scientific">Janthinobacterium agaricidamnosum NBRC 102515 = DSM 9628</name>
    <dbReference type="NCBI Taxonomy" id="1349767"/>
    <lineage>
        <taxon>Bacteria</taxon>
        <taxon>Pseudomonadati</taxon>
        <taxon>Pseudomonadota</taxon>
        <taxon>Betaproteobacteria</taxon>
        <taxon>Burkholderiales</taxon>
        <taxon>Oxalobacteraceae</taxon>
        <taxon>Janthinobacterium</taxon>
    </lineage>
</organism>
<gene>
    <name evidence="1" type="ORF">GJA_3078</name>
</gene>
<dbReference type="Proteomes" id="UP000027604">
    <property type="component" value="Chromosome I"/>
</dbReference>
<dbReference type="KEGG" id="jag:GJA_3078"/>
<accession>W0V4E3</accession>
<keyword evidence="2" id="KW-1185">Reference proteome</keyword>
<reference evidence="1 2" key="1">
    <citation type="journal article" date="2015" name="Genome Announc.">
        <title>Genome Sequence of Mushroom Soft-Rot Pathogen Janthinobacterium agaricidamnosum.</title>
        <authorList>
            <person name="Graupner K."/>
            <person name="Lackner G."/>
            <person name="Hertweck C."/>
        </authorList>
    </citation>
    <scope>NUCLEOTIDE SEQUENCE [LARGE SCALE GENOMIC DNA]</scope>
    <source>
        <strain evidence="2">NBRC 102515 / DSM 9628</strain>
    </source>
</reference>
<dbReference type="PATRIC" id="fig|1349767.4.peg.4889"/>
<dbReference type="eggNOG" id="COG0824">
    <property type="taxonomic scope" value="Bacteria"/>
</dbReference>
<protein>
    <submittedName>
        <fullName evidence="1">Putative thioesterase domain protein</fullName>
    </submittedName>
</protein>
<name>W0V4E3_9BURK</name>
<sequence length="47" mass="5264">MRDSDQATIMRGRRELVCRELSSGRARRMPPEFLALYLPAMAVAAVA</sequence>
<evidence type="ECO:0000313" key="1">
    <source>
        <dbReference type="EMBL" id="CDG83704.1"/>
    </source>
</evidence>
<dbReference type="STRING" id="1349767.GJA_3078"/>